<dbReference type="KEGG" id="tet:TTHERM_000313449"/>
<sequence>MAIIIQKNSNSFRAINFYYHNNYKYLIQTSQQPWNLQFITQGKTQIHKGLIFFSINQFLQLINCRNQKCYLKNYQFSIVSISLFLSKISRAYNIYQQRFSQLNYLLSYQLQHPKWLMLALNSKKLLRRLSRKKILMQIKIIFY</sequence>
<reference evidence="2" key="1">
    <citation type="journal article" date="2006" name="PLoS Biol.">
        <title>Macronuclear genome sequence of the ciliate Tetrahymena thermophila, a model eukaryote.</title>
        <authorList>
            <person name="Eisen J.A."/>
            <person name="Coyne R.S."/>
            <person name="Wu M."/>
            <person name="Wu D."/>
            <person name="Thiagarajan M."/>
            <person name="Wortman J.R."/>
            <person name="Badger J.H."/>
            <person name="Ren Q."/>
            <person name="Amedeo P."/>
            <person name="Jones K.M."/>
            <person name="Tallon L.J."/>
            <person name="Delcher A.L."/>
            <person name="Salzberg S.L."/>
            <person name="Silva J.C."/>
            <person name="Haas B.J."/>
            <person name="Majoros W.H."/>
            <person name="Farzad M."/>
            <person name="Carlton J.M."/>
            <person name="Smith R.K. Jr."/>
            <person name="Garg J."/>
            <person name="Pearlman R.E."/>
            <person name="Karrer K.M."/>
            <person name="Sun L."/>
            <person name="Manning G."/>
            <person name="Elde N.C."/>
            <person name="Turkewitz A.P."/>
            <person name="Asai D.J."/>
            <person name="Wilkes D.E."/>
            <person name="Wang Y."/>
            <person name="Cai H."/>
            <person name="Collins K."/>
            <person name="Stewart B.A."/>
            <person name="Lee S.R."/>
            <person name="Wilamowska K."/>
            <person name="Weinberg Z."/>
            <person name="Ruzzo W.L."/>
            <person name="Wloga D."/>
            <person name="Gaertig J."/>
            <person name="Frankel J."/>
            <person name="Tsao C.-C."/>
            <person name="Gorovsky M.A."/>
            <person name="Keeling P.J."/>
            <person name="Waller R.F."/>
            <person name="Patron N.J."/>
            <person name="Cherry J.M."/>
            <person name="Stover N.A."/>
            <person name="Krieger C.J."/>
            <person name="del Toro C."/>
            <person name="Ryder H.F."/>
            <person name="Williamson S.C."/>
            <person name="Barbeau R.A."/>
            <person name="Hamilton E.P."/>
            <person name="Orias E."/>
        </authorList>
    </citation>
    <scope>NUCLEOTIDE SEQUENCE [LARGE SCALE GENOMIC DNA]</scope>
    <source>
        <strain evidence="2">SB210</strain>
    </source>
</reference>
<evidence type="ECO:0000313" key="2">
    <source>
        <dbReference type="Proteomes" id="UP000009168"/>
    </source>
</evidence>
<proteinExistence type="predicted"/>
<dbReference type="Proteomes" id="UP000009168">
    <property type="component" value="Unassembled WGS sequence"/>
</dbReference>
<organism evidence="1 2">
    <name type="scientific">Tetrahymena thermophila (strain SB210)</name>
    <dbReference type="NCBI Taxonomy" id="312017"/>
    <lineage>
        <taxon>Eukaryota</taxon>
        <taxon>Sar</taxon>
        <taxon>Alveolata</taxon>
        <taxon>Ciliophora</taxon>
        <taxon>Intramacronucleata</taxon>
        <taxon>Oligohymenophorea</taxon>
        <taxon>Hymenostomatida</taxon>
        <taxon>Tetrahymenina</taxon>
        <taxon>Tetrahymenidae</taxon>
        <taxon>Tetrahymena</taxon>
    </lineage>
</organism>
<keyword evidence="2" id="KW-1185">Reference proteome</keyword>
<dbReference type="AlphaFoldDB" id="W7WZD7"/>
<dbReference type="EMBL" id="GG662498">
    <property type="protein sequence ID" value="EWS72260.1"/>
    <property type="molecule type" value="Genomic_DNA"/>
</dbReference>
<evidence type="ECO:0000313" key="1">
    <source>
        <dbReference type="EMBL" id="EWS72260.1"/>
    </source>
</evidence>
<protein>
    <submittedName>
        <fullName evidence="1">Uncharacterized protein</fullName>
    </submittedName>
</protein>
<dbReference type="InParanoid" id="W7WZD7"/>
<accession>W7WZD7</accession>
<name>W7WZD7_TETTS</name>
<dbReference type="GeneID" id="24438386"/>
<gene>
    <name evidence="1" type="ORF">TTHERM_000313449</name>
</gene>
<dbReference type="RefSeq" id="XP_012655200.1">
    <property type="nucleotide sequence ID" value="XM_012799746.1"/>
</dbReference>